<name>A0A7R8WS00_9CRUS</name>
<dbReference type="GO" id="GO:0005829">
    <property type="term" value="C:cytosol"/>
    <property type="evidence" value="ECO:0007669"/>
    <property type="project" value="TreeGrafter"/>
</dbReference>
<keyword evidence="2" id="KW-0378">Hydrolase</keyword>
<evidence type="ECO:0000259" key="5">
    <source>
        <dbReference type="PROSITE" id="PS51192"/>
    </source>
</evidence>
<feature type="domain" description="Helicase ATP-binding" evidence="5">
    <location>
        <begin position="32"/>
        <end position="204"/>
    </location>
</feature>
<dbReference type="InterPro" id="IPR014001">
    <property type="entry name" value="Helicase_ATP-bd"/>
</dbReference>
<keyword evidence="4" id="KW-0067">ATP-binding</keyword>
<evidence type="ECO:0000256" key="4">
    <source>
        <dbReference type="ARBA" id="ARBA00022840"/>
    </source>
</evidence>
<dbReference type="GO" id="GO:0016787">
    <property type="term" value="F:hydrolase activity"/>
    <property type="evidence" value="ECO:0007669"/>
    <property type="project" value="UniProtKB-KW"/>
</dbReference>
<gene>
    <name evidence="6" type="ORF">CTOB1V02_LOCUS14888</name>
</gene>
<dbReference type="InterPro" id="IPR000629">
    <property type="entry name" value="RNA-helicase_DEAD-box_CS"/>
</dbReference>
<dbReference type="PROSITE" id="PS00039">
    <property type="entry name" value="DEAD_ATP_HELICASE"/>
    <property type="match status" value="1"/>
</dbReference>
<dbReference type="GO" id="GO:0003724">
    <property type="term" value="F:RNA helicase activity"/>
    <property type="evidence" value="ECO:0007669"/>
    <property type="project" value="TreeGrafter"/>
</dbReference>
<dbReference type="EMBL" id="OB684457">
    <property type="protein sequence ID" value="CAD7237073.1"/>
    <property type="molecule type" value="Genomic_DNA"/>
</dbReference>
<dbReference type="GO" id="GO:0005524">
    <property type="term" value="F:ATP binding"/>
    <property type="evidence" value="ECO:0007669"/>
    <property type="project" value="UniProtKB-KW"/>
</dbReference>
<reference evidence="6" key="1">
    <citation type="submission" date="2020-11" db="EMBL/GenBank/DDBJ databases">
        <authorList>
            <person name="Tran Van P."/>
        </authorList>
    </citation>
    <scope>NUCLEOTIDE SEQUENCE</scope>
</reference>
<protein>
    <recommendedName>
        <fullName evidence="5">Helicase ATP-binding domain-containing protein</fullName>
    </recommendedName>
</protein>
<accession>A0A7R8WS00</accession>
<dbReference type="PROSITE" id="PS51192">
    <property type="entry name" value="HELICASE_ATP_BIND_1"/>
    <property type="match status" value="1"/>
</dbReference>
<sequence>VTFICTKTCFAKIIVFTFSGIRTPTPVQINCIPPALKGKDVVGCAKTGSGKTLAFAAPILQQLAQDPFGVFALILTPTRELAIQILDQFNVLGAAINAQVSLIVGGRDMVTQGAELSRRPHVVIATPGRLADHLANTGEAHALKRVQFLVLDEADRLMNGQFDEQLHSIVSCLPSSRQNLFFSATLPPEDSLRKLIMLRDPVFSWRDPEIDLGQATVMSLEQQYLLCPPQVKDSAVVLLLDKIKQEKSHPSVLIFSHTC</sequence>
<feature type="non-terminal residue" evidence="6">
    <location>
        <position position="1"/>
    </location>
</feature>
<dbReference type="SUPFAM" id="SSF52540">
    <property type="entry name" value="P-loop containing nucleoside triphosphate hydrolases"/>
    <property type="match status" value="1"/>
</dbReference>
<dbReference type="OrthoDB" id="10261904at2759"/>
<evidence type="ECO:0000256" key="3">
    <source>
        <dbReference type="ARBA" id="ARBA00022806"/>
    </source>
</evidence>
<feature type="non-terminal residue" evidence="6">
    <location>
        <position position="259"/>
    </location>
</feature>
<keyword evidence="3" id="KW-0347">Helicase</keyword>
<keyword evidence="1" id="KW-0547">Nucleotide-binding</keyword>
<dbReference type="Pfam" id="PF00270">
    <property type="entry name" value="DEAD"/>
    <property type="match status" value="1"/>
</dbReference>
<evidence type="ECO:0000313" key="6">
    <source>
        <dbReference type="EMBL" id="CAD7237073.1"/>
    </source>
</evidence>
<dbReference type="AlphaFoldDB" id="A0A7R8WS00"/>
<dbReference type="SMART" id="SM00487">
    <property type="entry name" value="DEXDc"/>
    <property type="match status" value="1"/>
</dbReference>
<dbReference type="Gene3D" id="3.40.50.300">
    <property type="entry name" value="P-loop containing nucleotide triphosphate hydrolases"/>
    <property type="match status" value="1"/>
</dbReference>
<organism evidence="6">
    <name type="scientific">Cyprideis torosa</name>
    <dbReference type="NCBI Taxonomy" id="163714"/>
    <lineage>
        <taxon>Eukaryota</taxon>
        <taxon>Metazoa</taxon>
        <taxon>Ecdysozoa</taxon>
        <taxon>Arthropoda</taxon>
        <taxon>Crustacea</taxon>
        <taxon>Oligostraca</taxon>
        <taxon>Ostracoda</taxon>
        <taxon>Podocopa</taxon>
        <taxon>Podocopida</taxon>
        <taxon>Cytherocopina</taxon>
        <taxon>Cytheroidea</taxon>
        <taxon>Cytherideidae</taxon>
        <taxon>Cyprideis</taxon>
    </lineage>
</organism>
<dbReference type="GO" id="GO:0003676">
    <property type="term" value="F:nucleic acid binding"/>
    <property type="evidence" value="ECO:0007669"/>
    <property type="project" value="InterPro"/>
</dbReference>
<evidence type="ECO:0000256" key="2">
    <source>
        <dbReference type="ARBA" id="ARBA00022801"/>
    </source>
</evidence>
<dbReference type="PANTHER" id="PTHR47959:SF24">
    <property type="entry name" value="ATP-DEPENDENT RNA HELICASE"/>
    <property type="match status" value="1"/>
</dbReference>
<dbReference type="InterPro" id="IPR027417">
    <property type="entry name" value="P-loop_NTPase"/>
</dbReference>
<dbReference type="InterPro" id="IPR011545">
    <property type="entry name" value="DEAD/DEAH_box_helicase_dom"/>
</dbReference>
<dbReference type="InterPro" id="IPR050079">
    <property type="entry name" value="DEAD_box_RNA_helicase"/>
</dbReference>
<evidence type="ECO:0000256" key="1">
    <source>
        <dbReference type="ARBA" id="ARBA00022741"/>
    </source>
</evidence>
<proteinExistence type="predicted"/>
<dbReference type="PANTHER" id="PTHR47959">
    <property type="entry name" value="ATP-DEPENDENT RNA HELICASE RHLE-RELATED"/>
    <property type="match status" value="1"/>
</dbReference>